<keyword evidence="7 19" id="KW-1003">Cell membrane</keyword>
<comment type="catalytic activity">
    <reaction evidence="17 19">
        <text>alpha-ribazole + adenosylcob(III)inamide-GDP = adenosylcob(III)alamin + GMP + H(+)</text>
        <dbReference type="Rhea" id="RHEA:16049"/>
        <dbReference type="ChEBI" id="CHEBI:10329"/>
        <dbReference type="ChEBI" id="CHEBI:15378"/>
        <dbReference type="ChEBI" id="CHEBI:18408"/>
        <dbReference type="ChEBI" id="CHEBI:58115"/>
        <dbReference type="ChEBI" id="CHEBI:60487"/>
        <dbReference type="EC" id="2.7.8.26"/>
    </reaction>
</comment>
<organism evidence="20 21">
    <name type="scientific">Chelativorans salis</name>
    <dbReference type="NCBI Taxonomy" id="2978478"/>
    <lineage>
        <taxon>Bacteria</taxon>
        <taxon>Pseudomonadati</taxon>
        <taxon>Pseudomonadota</taxon>
        <taxon>Alphaproteobacteria</taxon>
        <taxon>Hyphomicrobiales</taxon>
        <taxon>Phyllobacteriaceae</taxon>
        <taxon>Chelativorans</taxon>
    </lineage>
</organism>
<evidence type="ECO:0000313" key="21">
    <source>
        <dbReference type="Proteomes" id="UP001320831"/>
    </source>
</evidence>
<comment type="subcellular location">
    <subcellularLocation>
        <location evidence="2 19">Cell membrane</location>
        <topology evidence="2 19">Multi-pass membrane protein</topology>
    </subcellularLocation>
</comment>
<evidence type="ECO:0000256" key="18">
    <source>
        <dbReference type="ARBA" id="ARBA00049504"/>
    </source>
</evidence>
<dbReference type="InterPro" id="IPR003805">
    <property type="entry name" value="CobS"/>
</dbReference>
<dbReference type="PANTHER" id="PTHR34148:SF1">
    <property type="entry name" value="ADENOSYLCOBINAMIDE-GDP RIBAZOLETRANSFERASE"/>
    <property type="match status" value="1"/>
</dbReference>
<evidence type="ECO:0000256" key="19">
    <source>
        <dbReference type="HAMAP-Rule" id="MF_00719"/>
    </source>
</evidence>
<evidence type="ECO:0000256" key="5">
    <source>
        <dbReference type="ARBA" id="ARBA00013200"/>
    </source>
</evidence>
<keyword evidence="13 19" id="KW-0472">Membrane</keyword>
<dbReference type="Pfam" id="PF02654">
    <property type="entry name" value="CobS"/>
    <property type="match status" value="1"/>
</dbReference>
<keyword evidence="9 19" id="KW-0808">Transferase</keyword>
<evidence type="ECO:0000256" key="7">
    <source>
        <dbReference type="ARBA" id="ARBA00022475"/>
    </source>
</evidence>
<evidence type="ECO:0000256" key="17">
    <source>
        <dbReference type="ARBA" id="ARBA00048623"/>
    </source>
</evidence>
<dbReference type="RefSeq" id="WP_260906296.1">
    <property type="nucleotide sequence ID" value="NZ_JAOCZP010000008.1"/>
</dbReference>
<evidence type="ECO:0000256" key="2">
    <source>
        <dbReference type="ARBA" id="ARBA00004651"/>
    </source>
</evidence>
<keyword evidence="10 19" id="KW-0812">Transmembrane</keyword>
<reference evidence="20 21" key="1">
    <citation type="submission" date="2022-09" db="EMBL/GenBank/DDBJ databases">
        <title>Chelativorans salina sp. nov., a novel slightly halophilic bacterium isolated from a saline lake sediment enrichment.</title>
        <authorList>
            <person name="Gao L."/>
            <person name="Fang B.-Z."/>
            <person name="Li W.-J."/>
        </authorList>
    </citation>
    <scope>NUCLEOTIDE SEQUENCE [LARGE SCALE GENOMIC DNA]</scope>
    <source>
        <strain evidence="20 21">EGI FJ00035</strain>
    </source>
</reference>
<evidence type="ECO:0000256" key="6">
    <source>
        <dbReference type="ARBA" id="ARBA00015850"/>
    </source>
</evidence>
<evidence type="ECO:0000256" key="4">
    <source>
        <dbReference type="ARBA" id="ARBA00010561"/>
    </source>
</evidence>
<keyword evidence="11 19" id="KW-0460">Magnesium</keyword>
<keyword evidence="21" id="KW-1185">Reference proteome</keyword>
<comment type="function">
    <text evidence="14 19">Joins adenosylcobinamide-GDP and alpha-ribazole to generate adenosylcobalamin (Ado-cobalamin). Also synthesizes adenosylcobalamin 5'-phosphate from adenosylcobinamide-GDP and alpha-ribazole 5'-phosphate.</text>
</comment>
<evidence type="ECO:0000256" key="3">
    <source>
        <dbReference type="ARBA" id="ARBA00004663"/>
    </source>
</evidence>
<evidence type="ECO:0000256" key="13">
    <source>
        <dbReference type="ARBA" id="ARBA00023136"/>
    </source>
</evidence>
<dbReference type="EMBL" id="JAOCZP010000008">
    <property type="protein sequence ID" value="MCT7377677.1"/>
    <property type="molecule type" value="Genomic_DNA"/>
</dbReference>
<dbReference type="PANTHER" id="PTHR34148">
    <property type="entry name" value="ADENOSYLCOBINAMIDE-GDP RIBAZOLETRANSFERASE"/>
    <property type="match status" value="1"/>
</dbReference>
<comment type="caution">
    <text evidence="20">The sequence shown here is derived from an EMBL/GenBank/DDBJ whole genome shotgun (WGS) entry which is preliminary data.</text>
</comment>
<keyword evidence="12 19" id="KW-1133">Transmembrane helix</keyword>
<accession>A0ABT2LT20</accession>
<gene>
    <name evidence="19 20" type="primary">cobS</name>
    <name evidence="20" type="ORF">N5A92_21890</name>
</gene>
<proteinExistence type="inferred from homology"/>
<dbReference type="Proteomes" id="UP001320831">
    <property type="component" value="Unassembled WGS sequence"/>
</dbReference>
<evidence type="ECO:0000256" key="15">
    <source>
        <dbReference type="ARBA" id="ARBA00032605"/>
    </source>
</evidence>
<evidence type="ECO:0000256" key="12">
    <source>
        <dbReference type="ARBA" id="ARBA00022989"/>
    </source>
</evidence>
<evidence type="ECO:0000313" key="20">
    <source>
        <dbReference type="EMBL" id="MCT7377677.1"/>
    </source>
</evidence>
<evidence type="ECO:0000256" key="14">
    <source>
        <dbReference type="ARBA" id="ARBA00025228"/>
    </source>
</evidence>
<feature type="transmembrane region" description="Helical" evidence="19">
    <location>
        <begin position="185"/>
        <end position="216"/>
    </location>
</feature>
<evidence type="ECO:0000256" key="9">
    <source>
        <dbReference type="ARBA" id="ARBA00022679"/>
    </source>
</evidence>
<evidence type="ECO:0000256" key="16">
    <source>
        <dbReference type="ARBA" id="ARBA00032853"/>
    </source>
</evidence>
<dbReference type="NCBIfam" id="TIGR00317">
    <property type="entry name" value="cobS"/>
    <property type="match status" value="1"/>
</dbReference>
<dbReference type="HAMAP" id="MF_00719">
    <property type="entry name" value="CobS"/>
    <property type="match status" value="1"/>
</dbReference>
<protein>
    <recommendedName>
        <fullName evidence="6 19">Adenosylcobinamide-GDP ribazoletransferase</fullName>
        <ecNumber evidence="5 19">2.7.8.26</ecNumber>
    </recommendedName>
    <alternativeName>
        <fullName evidence="16 19">Cobalamin synthase</fullName>
    </alternativeName>
    <alternativeName>
        <fullName evidence="15 19">Cobalamin-5'-phosphate synthase</fullName>
    </alternativeName>
</protein>
<dbReference type="EC" id="2.7.8.26" evidence="5 19"/>
<feature type="transmembrane region" description="Helical" evidence="19">
    <location>
        <begin position="54"/>
        <end position="79"/>
    </location>
</feature>
<keyword evidence="8 19" id="KW-0169">Cobalamin biosynthesis</keyword>
<sequence>MNGEATYARRLVADAMACISFYTRLPFSAAVDSFAAAQWAAPVAGAVVGLVSGAVLWAVLLAGVPATIAAAAAVGAGMLATGALHEDGLADVADGFGGGKTRDEKLTIMRDSRVGSYGVLVLIVSVLARWAALAAIAGMGGAVAVLALVVAHAASRALMPLFMMRVPPARTDGLSAGIGRIERPVAFAALAIGGFFLFLAGPFFALLSAALLAVWFRVLERLCRRQIGGQTGDVLGALQQGGEAAVLITASAILV</sequence>
<evidence type="ECO:0000256" key="8">
    <source>
        <dbReference type="ARBA" id="ARBA00022573"/>
    </source>
</evidence>
<comment type="similarity">
    <text evidence="4 19">Belongs to the CobS family.</text>
</comment>
<evidence type="ECO:0000256" key="10">
    <source>
        <dbReference type="ARBA" id="ARBA00022692"/>
    </source>
</evidence>
<evidence type="ECO:0000256" key="11">
    <source>
        <dbReference type="ARBA" id="ARBA00022842"/>
    </source>
</evidence>
<evidence type="ECO:0000256" key="1">
    <source>
        <dbReference type="ARBA" id="ARBA00001946"/>
    </source>
</evidence>
<comment type="caution">
    <text evidence="19">Lacks conserved residue(s) required for the propagation of feature annotation.</text>
</comment>
<comment type="catalytic activity">
    <reaction evidence="18 19">
        <text>alpha-ribazole 5'-phosphate + adenosylcob(III)inamide-GDP = adenosylcob(III)alamin 5'-phosphate + GMP + H(+)</text>
        <dbReference type="Rhea" id="RHEA:23560"/>
        <dbReference type="ChEBI" id="CHEBI:15378"/>
        <dbReference type="ChEBI" id="CHEBI:57918"/>
        <dbReference type="ChEBI" id="CHEBI:58115"/>
        <dbReference type="ChEBI" id="CHEBI:60487"/>
        <dbReference type="ChEBI" id="CHEBI:60493"/>
        <dbReference type="EC" id="2.7.8.26"/>
    </reaction>
</comment>
<dbReference type="GO" id="GO:0051073">
    <property type="term" value="F:adenosylcobinamide-GDP ribazoletransferase activity"/>
    <property type="evidence" value="ECO:0007669"/>
    <property type="project" value="UniProtKB-EC"/>
</dbReference>
<comment type="pathway">
    <text evidence="3 19">Cofactor biosynthesis; adenosylcobalamin biosynthesis; adenosylcobalamin from cob(II)yrinate a,c-diamide: step 7/7.</text>
</comment>
<name>A0ABT2LT20_9HYPH</name>
<feature type="transmembrane region" description="Helical" evidence="19">
    <location>
        <begin position="142"/>
        <end position="164"/>
    </location>
</feature>
<comment type="cofactor">
    <cofactor evidence="1 19">
        <name>Mg(2+)</name>
        <dbReference type="ChEBI" id="CHEBI:18420"/>
    </cofactor>
</comment>